<dbReference type="STRING" id="365046.Rta_10920"/>
<evidence type="ECO:0000313" key="2">
    <source>
        <dbReference type="EMBL" id="AEG92177.1"/>
    </source>
</evidence>
<evidence type="ECO:0000313" key="3">
    <source>
        <dbReference type="Proteomes" id="UP000008385"/>
    </source>
</evidence>
<keyword evidence="1" id="KW-0812">Transmembrane</keyword>
<dbReference type="HOGENOM" id="CLU_1577237_0_0_4"/>
<keyword evidence="1" id="KW-1133">Transmembrane helix</keyword>
<dbReference type="eggNOG" id="COG5652">
    <property type="taxonomic scope" value="Bacteria"/>
</dbReference>
<feature type="transmembrane region" description="Helical" evidence="1">
    <location>
        <begin position="82"/>
        <end position="104"/>
    </location>
</feature>
<dbReference type="AlphaFoldDB" id="F5Y0V9"/>
<feature type="transmembrane region" description="Helical" evidence="1">
    <location>
        <begin position="50"/>
        <end position="70"/>
    </location>
</feature>
<keyword evidence="1" id="KW-0472">Membrane</keyword>
<sequence length="169" mass="17942">MGPGSESKGNSGPGLSAHTSEKSFMRWLFQAMRSGSQGVSGHNPGMQPSIARAGSALFCAAILLGTLMPGPWRDAAARPFELTLDLGLVAHVVLFAGLCLQLPFTRWWAMAWWHVPAIGLGLALLTEGLQSFVPGRHPNLAGVLQDLAGTLMGWVAARTWQARLAARTA</sequence>
<proteinExistence type="predicted"/>
<dbReference type="EMBL" id="CP000245">
    <property type="protein sequence ID" value="AEG92177.1"/>
    <property type="molecule type" value="Genomic_DNA"/>
</dbReference>
<organism evidence="2 3">
    <name type="scientific">Ramlibacter tataouinensis (strain ATCC BAA-407 / DSM 14655 / LMG 21543 / TTB310)</name>
    <dbReference type="NCBI Taxonomy" id="365046"/>
    <lineage>
        <taxon>Bacteria</taxon>
        <taxon>Pseudomonadati</taxon>
        <taxon>Pseudomonadota</taxon>
        <taxon>Betaproteobacteria</taxon>
        <taxon>Burkholderiales</taxon>
        <taxon>Comamonadaceae</taxon>
        <taxon>Ramlibacter</taxon>
    </lineage>
</organism>
<gene>
    <name evidence="2" type="ordered locus">Rta_10920</name>
</gene>
<evidence type="ECO:0000256" key="1">
    <source>
        <dbReference type="SAM" id="Phobius"/>
    </source>
</evidence>
<dbReference type="Proteomes" id="UP000008385">
    <property type="component" value="Chromosome"/>
</dbReference>
<reference evidence="3" key="1">
    <citation type="submission" date="2006-01" db="EMBL/GenBank/DDBJ databases">
        <title>Genome of the cyst-dividing bacterium Ramlibacter tataouinensis.</title>
        <authorList>
            <person name="Barakat M."/>
            <person name="Ortet P."/>
            <person name="De Luca G."/>
            <person name="Jourlin-Castelli C."/>
            <person name="Ansaldi M."/>
            <person name="Py B."/>
            <person name="Fichant G."/>
            <person name="Coutinho P."/>
            <person name="Voulhoux R."/>
            <person name="Bastien O."/>
            <person name="Roy S."/>
            <person name="Marechal E."/>
            <person name="Henrissat B."/>
            <person name="Quentin Y."/>
            <person name="Noirot P."/>
            <person name="Filloux A."/>
            <person name="Mejean V."/>
            <person name="DuBow M."/>
            <person name="Barras F."/>
            <person name="Heulin T."/>
        </authorList>
    </citation>
    <scope>NUCLEOTIDE SEQUENCE [LARGE SCALE GENOMIC DNA]</scope>
    <source>
        <strain evidence="3">ATCC BAA-407 / DSM 14655 / LMG 21543 / TTB310</strain>
    </source>
</reference>
<keyword evidence="3" id="KW-1185">Reference proteome</keyword>
<name>F5Y0V9_RAMTT</name>
<protein>
    <submittedName>
        <fullName evidence="2">Uncharacterized protein</fullName>
    </submittedName>
</protein>
<dbReference type="KEGG" id="rta:Rta_10920"/>
<accession>F5Y0V9</accession>
<reference evidence="2 3" key="2">
    <citation type="journal article" date="2011" name="PLoS ONE">
        <title>The Cyst-Dividing Bacterium Ramlibacter tataouinensis TTB310 Genome Reveals a Well-Stocked Toolbox for Adaptation to a Desert Environment.</title>
        <authorList>
            <person name="De Luca G."/>
            <person name="Barakat M."/>
            <person name="Ortet P."/>
            <person name="Fochesato S."/>
            <person name="Jourlin-Castelli C."/>
            <person name="Ansaldi M."/>
            <person name="Py B."/>
            <person name="Fichant G."/>
            <person name="Coutinho P.M."/>
            <person name="Voulhoux R."/>
            <person name="Bastien O."/>
            <person name="Marechal E."/>
            <person name="Henrissat B."/>
            <person name="Quentin Y."/>
            <person name="Noirot P."/>
            <person name="Filloux A."/>
            <person name="Mejean V."/>
            <person name="Dubow M.S."/>
            <person name="Barras F."/>
            <person name="Barbe V."/>
            <person name="Weissenbach J."/>
            <person name="Mihalcescu I."/>
            <person name="Vermeglio A."/>
            <person name="Achouak W."/>
            <person name="Heulin T."/>
        </authorList>
    </citation>
    <scope>NUCLEOTIDE SEQUENCE [LARGE SCALE GENOMIC DNA]</scope>
    <source>
        <strain evidence="3">ATCC BAA-407 / DSM 14655 / LMG 21543 / TTB310</strain>
    </source>
</reference>
<feature type="transmembrane region" description="Helical" evidence="1">
    <location>
        <begin position="110"/>
        <end position="129"/>
    </location>
</feature>